<proteinExistence type="predicted"/>
<dbReference type="InterPro" id="IPR004448">
    <property type="entry name" value="Nitrate_reductase_NapE"/>
</dbReference>
<dbReference type="Pfam" id="PF06796">
    <property type="entry name" value="NapE"/>
    <property type="match status" value="1"/>
</dbReference>
<feature type="transmembrane region" description="Helical" evidence="1">
    <location>
        <begin position="19"/>
        <end position="46"/>
    </location>
</feature>
<protein>
    <submittedName>
        <fullName evidence="2">Periplasmic nitrate reductase, NapE protein</fullName>
    </submittedName>
</protein>
<reference evidence="2 3" key="1">
    <citation type="submission" date="2018-01" db="EMBL/GenBank/DDBJ databases">
        <title>Halomonas endophytica sp. nov., isolated from storage liquid in the stems of Populus euphratica.</title>
        <authorList>
            <person name="Chen C."/>
        </authorList>
    </citation>
    <scope>NUCLEOTIDE SEQUENCE [LARGE SCALE GENOMIC DNA]</scope>
    <source>
        <strain evidence="2 3">DSM 26881</strain>
    </source>
</reference>
<dbReference type="InterPro" id="IPR010649">
    <property type="entry name" value="NapE_TorE"/>
</dbReference>
<evidence type="ECO:0000313" key="2">
    <source>
        <dbReference type="EMBL" id="PMR67519.1"/>
    </source>
</evidence>
<dbReference type="OrthoDB" id="7596241at2"/>
<name>A0A2N7TH73_9GAMM</name>
<comment type="caution">
    <text evidence="2">The sequence shown here is derived from an EMBL/GenBank/DDBJ whole genome shotgun (WGS) entry which is preliminary data.</text>
</comment>
<dbReference type="RefSeq" id="WP_102629535.1">
    <property type="nucleotide sequence ID" value="NZ_PDOH01000056.1"/>
</dbReference>
<keyword evidence="1" id="KW-0472">Membrane</keyword>
<accession>A0A2N7TH73</accession>
<dbReference type="NCBIfam" id="TIGR02973">
    <property type="entry name" value="nitrate_rd_NapE"/>
    <property type="match status" value="1"/>
</dbReference>
<dbReference type="AlphaFoldDB" id="A0A2N7TH73"/>
<dbReference type="EMBL" id="PNRE01000090">
    <property type="protein sequence ID" value="PMR67519.1"/>
    <property type="molecule type" value="Genomic_DNA"/>
</dbReference>
<dbReference type="Proteomes" id="UP000235346">
    <property type="component" value="Unassembled WGS sequence"/>
</dbReference>
<organism evidence="2 3">
    <name type="scientific">Halomonas heilongjiangensis</name>
    <dbReference type="NCBI Taxonomy" id="1387883"/>
    <lineage>
        <taxon>Bacteria</taxon>
        <taxon>Pseudomonadati</taxon>
        <taxon>Pseudomonadota</taxon>
        <taxon>Gammaproteobacteria</taxon>
        <taxon>Oceanospirillales</taxon>
        <taxon>Halomonadaceae</taxon>
        <taxon>Halomonas</taxon>
    </lineage>
</organism>
<sequence length="57" mass="6304">MEEPDTAVPEVRRKQELKLFLFIAVLLFPILAIAVVGGYGFAVWMYQLFVGPPGPPA</sequence>
<keyword evidence="1" id="KW-0812">Transmembrane</keyword>
<gene>
    <name evidence="2" type="primary">napE</name>
    <name evidence="2" type="ORF">C1H66_19505</name>
</gene>
<keyword evidence="1" id="KW-1133">Transmembrane helix</keyword>
<keyword evidence="3" id="KW-1185">Reference proteome</keyword>
<evidence type="ECO:0000313" key="3">
    <source>
        <dbReference type="Proteomes" id="UP000235346"/>
    </source>
</evidence>
<evidence type="ECO:0000256" key="1">
    <source>
        <dbReference type="SAM" id="Phobius"/>
    </source>
</evidence>